<evidence type="ECO:0000256" key="11">
    <source>
        <dbReference type="SAM" id="MobiDB-lite"/>
    </source>
</evidence>
<keyword evidence="6" id="KW-0805">Transcription regulation</keyword>
<keyword evidence="3" id="KW-0677">Repeat</keyword>
<evidence type="ECO:0000256" key="4">
    <source>
        <dbReference type="ARBA" id="ARBA00022771"/>
    </source>
</evidence>
<evidence type="ECO:0000256" key="9">
    <source>
        <dbReference type="ARBA" id="ARBA00023242"/>
    </source>
</evidence>
<dbReference type="Gene3D" id="3.30.160.60">
    <property type="entry name" value="Classic Zinc Finger"/>
    <property type="match status" value="2"/>
</dbReference>
<dbReference type="GeneID" id="28725978"/>
<evidence type="ECO:0000256" key="8">
    <source>
        <dbReference type="ARBA" id="ARBA00023163"/>
    </source>
</evidence>
<dbReference type="PANTHER" id="PTHR14003:SF19">
    <property type="entry name" value="YY2 TRANSCRIPTION FACTOR"/>
    <property type="match status" value="1"/>
</dbReference>
<dbReference type="AlphaFoldDB" id="A0A109V0C2"/>
<proteinExistence type="predicted"/>
<gene>
    <name evidence="13" type="ORF">AW171_hschr84668</name>
</gene>
<dbReference type="Proteomes" id="UP000243052">
    <property type="component" value="Chromosome viii"/>
</dbReference>
<keyword evidence="4 10" id="KW-0863">Zinc-finger</keyword>
<keyword evidence="5" id="KW-0862">Zinc</keyword>
<dbReference type="InterPro" id="IPR013087">
    <property type="entry name" value="Znf_C2H2_type"/>
</dbReference>
<dbReference type="FunFam" id="3.30.160.60:FF:000446">
    <property type="entry name" value="Zinc finger protein"/>
    <property type="match status" value="1"/>
</dbReference>
<dbReference type="GO" id="GO:0000981">
    <property type="term" value="F:DNA-binding transcription factor activity, RNA polymerase II-specific"/>
    <property type="evidence" value="ECO:0007669"/>
    <property type="project" value="TreeGrafter"/>
</dbReference>
<dbReference type="PANTHER" id="PTHR14003">
    <property type="entry name" value="TRANSCRIPTIONAL REPRESSOR PROTEIN YY"/>
    <property type="match status" value="1"/>
</dbReference>
<dbReference type="GO" id="GO:0005634">
    <property type="term" value="C:nucleus"/>
    <property type="evidence" value="ECO:0007669"/>
    <property type="project" value="UniProtKB-SubCell"/>
</dbReference>
<dbReference type="GO" id="GO:0008270">
    <property type="term" value="F:zinc ion binding"/>
    <property type="evidence" value="ECO:0007669"/>
    <property type="project" value="UniProtKB-KW"/>
</dbReference>
<feature type="compositionally biased region" description="Polar residues" evidence="11">
    <location>
        <begin position="7"/>
        <end position="24"/>
    </location>
</feature>
<dbReference type="EMBL" id="CP014248">
    <property type="protein sequence ID" value="AMD22618.1"/>
    <property type="molecule type" value="Genomic_DNA"/>
</dbReference>
<dbReference type="GO" id="GO:0005667">
    <property type="term" value="C:transcription regulator complex"/>
    <property type="evidence" value="ECO:0007669"/>
    <property type="project" value="TreeGrafter"/>
</dbReference>
<comment type="subcellular location">
    <subcellularLocation>
        <location evidence="1">Nucleus</location>
    </subcellularLocation>
</comment>
<dbReference type="InterPro" id="IPR036236">
    <property type="entry name" value="Znf_C2H2_sf"/>
</dbReference>
<dbReference type="RefSeq" id="XP_017989614.1">
    <property type="nucleotide sequence ID" value="XM_018134114.1"/>
</dbReference>
<evidence type="ECO:0000256" key="6">
    <source>
        <dbReference type="ARBA" id="ARBA00023015"/>
    </source>
</evidence>
<feature type="domain" description="C2H2-type" evidence="12">
    <location>
        <begin position="101"/>
        <end position="128"/>
    </location>
</feature>
<feature type="domain" description="C2H2-type" evidence="12">
    <location>
        <begin position="129"/>
        <end position="158"/>
    </location>
</feature>
<reference evidence="13 14" key="1">
    <citation type="submission" date="2016-01" db="EMBL/GenBank/DDBJ databases">
        <title>Genome sequence of the yeast Holleya sinecauda.</title>
        <authorList>
            <person name="Dietrich F.S."/>
        </authorList>
    </citation>
    <scope>NUCLEOTIDE SEQUENCE [LARGE SCALE GENOMIC DNA]</scope>
    <source>
        <strain evidence="13 14">ATCC 58844</strain>
    </source>
</reference>
<keyword evidence="14" id="KW-1185">Reference proteome</keyword>
<evidence type="ECO:0000313" key="13">
    <source>
        <dbReference type="EMBL" id="AMD22618.1"/>
    </source>
</evidence>
<feature type="compositionally biased region" description="Low complexity" evidence="11">
    <location>
        <begin position="39"/>
        <end position="49"/>
    </location>
</feature>
<dbReference type="PROSITE" id="PS50157">
    <property type="entry name" value="ZINC_FINGER_C2H2_2"/>
    <property type="match status" value="2"/>
</dbReference>
<dbReference type="SMART" id="SM00355">
    <property type="entry name" value="ZnF_C2H2"/>
    <property type="match status" value="2"/>
</dbReference>
<evidence type="ECO:0000256" key="10">
    <source>
        <dbReference type="PROSITE-ProRule" id="PRU00042"/>
    </source>
</evidence>
<evidence type="ECO:0000256" key="5">
    <source>
        <dbReference type="ARBA" id="ARBA00022833"/>
    </source>
</evidence>
<evidence type="ECO:0000256" key="7">
    <source>
        <dbReference type="ARBA" id="ARBA00023125"/>
    </source>
</evidence>
<protein>
    <submittedName>
        <fullName evidence="13">HHL152Cp</fullName>
    </submittedName>
</protein>
<keyword evidence="2" id="KW-0479">Metal-binding</keyword>
<keyword evidence="8" id="KW-0804">Transcription</keyword>
<dbReference type="PROSITE" id="PS00028">
    <property type="entry name" value="ZINC_FINGER_C2H2_1"/>
    <property type="match status" value="2"/>
</dbReference>
<evidence type="ECO:0000313" key="14">
    <source>
        <dbReference type="Proteomes" id="UP000243052"/>
    </source>
</evidence>
<dbReference type="GO" id="GO:0000978">
    <property type="term" value="F:RNA polymerase II cis-regulatory region sequence-specific DNA binding"/>
    <property type="evidence" value="ECO:0007669"/>
    <property type="project" value="TreeGrafter"/>
</dbReference>
<feature type="region of interest" description="Disordered" evidence="11">
    <location>
        <begin position="1"/>
        <end position="58"/>
    </location>
</feature>
<evidence type="ECO:0000256" key="1">
    <source>
        <dbReference type="ARBA" id="ARBA00004123"/>
    </source>
</evidence>
<dbReference type="STRING" id="45286.A0A109V0C2"/>
<dbReference type="SUPFAM" id="SSF57667">
    <property type="entry name" value="beta-beta-alpha zinc fingers"/>
    <property type="match status" value="1"/>
</dbReference>
<keyword evidence="7" id="KW-0238">DNA-binding</keyword>
<evidence type="ECO:0000259" key="12">
    <source>
        <dbReference type="PROSITE" id="PS50157"/>
    </source>
</evidence>
<evidence type="ECO:0000256" key="2">
    <source>
        <dbReference type="ARBA" id="ARBA00022723"/>
    </source>
</evidence>
<keyword evidence="9" id="KW-0539">Nucleus</keyword>
<name>A0A109V0C2_9SACH</name>
<dbReference type="GO" id="GO:0000785">
    <property type="term" value="C:chromatin"/>
    <property type="evidence" value="ECO:0007669"/>
    <property type="project" value="TreeGrafter"/>
</dbReference>
<evidence type="ECO:0000256" key="3">
    <source>
        <dbReference type="ARBA" id="ARBA00022737"/>
    </source>
</evidence>
<accession>A0A109V0C2</accession>
<dbReference type="Pfam" id="PF00096">
    <property type="entry name" value="zf-C2H2"/>
    <property type="match status" value="2"/>
</dbReference>
<dbReference type="OrthoDB" id="6077919at2759"/>
<sequence>MGMPPSLHSQEMQTTFTGPVQSYPWTRHSDEDEDDADKAPQPAAAPVSSAGGGGEIEDSITDVAASPYMPSASANSVPPTPMAANVNVNAPISTGVRLTAKTCPVCLKAFTRKTSLNTHMLIHADIRPYRCRYNDCNKTFNVKSNLNRHLKIHKKQELLSEKSSLQDTDSGRSSEL</sequence>
<dbReference type="FunFam" id="3.30.160.60:FF:000325">
    <property type="entry name" value="ZFP90 zinc finger protein"/>
    <property type="match status" value="1"/>
</dbReference>
<organism evidence="13 14">
    <name type="scientific">Eremothecium sinecaudum</name>
    <dbReference type="NCBI Taxonomy" id="45286"/>
    <lineage>
        <taxon>Eukaryota</taxon>
        <taxon>Fungi</taxon>
        <taxon>Dikarya</taxon>
        <taxon>Ascomycota</taxon>
        <taxon>Saccharomycotina</taxon>
        <taxon>Saccharomycetes</taxon>
        <taxon>Saccharomycetales</taxon>
        <taxon>Saccharomycetaceae</taxon>
        <taxon>Eremothecium</taxon>
    </lineage>
</organism>